<reference evidence="3 4" key="1">
    <citation type="submission" date="2017-03" db="EMBL/GenBank/DDBJ databases">
        <title>An alternative strategy for trypanosome survival in the mammalian bloodstream revealed through genome and transcriptome analysis of the ubiquitous bovine parasite Trypanosoma (Megatrypanum) theileri.</title>
        <authorList>
            <person name="Kelly S."/>
            <person name="Ivens A."/>
            <person name="Mott A."/>
            <person name="O'Neill E."/>
            <person name="Emms D."/>
            <person name="Macleod O."/>
            <person name="Voorheis P."/>
            <person name="Matthews J."/>
            <person name="Matthews K."/>
            <person name="Carrington M."/>
        </authorList>
    </citation>
    <scope>NUCLEOTIDE SEQUENCE [LARGE SCALE GENOMIC DNA]</scope>
    <source>
        <strain evidence="3">Edinburgh</strain>
    </source>
</reference>
<feature type="region of interest" description="Disordered" evidence="1">
    <location>
        <begin position="114"/>
        <end position="158"/>
    </location>
</feature>
<feature type="compositionally biased region" description="Acidic residues" evidence="1">
    <location>
        <begin position="87"/>
        <end position="97"/>
    </location>
</feature>
<evidence type="ECO:0000256" key="1">
    <source>
        <dbReference type="SAM" id="MobiDB-lite"/>
    </source>
</evidence>
<proteinExistence type="predicted"/>
<feature type="region of interest" description="Disordered" evidence="1">
    <location>
        <begin position="209"/>
        <end position="239"/>
    </location>
</feature>
<dbReference type="RefSeq" id="XP_028882786.1">
    <property type="nucleotide sequence ID" value="XM_029025803.1"/>
</dbReference>
<dbReference type="OrthoDB" id="251966at2759"/>
<feature type="domain" description="Vps72/YL1 N-terminal" evidence="2">
    <location>
        <begin position="43"/>
        <end position="174"/>
    </location>
</feature>
<feature type="region of interest" description="Disordered" evidence="1">
    <location>
        <begin position="1"/>
        <end position="45"/>
    </location>
</feature>
<feature type="compositionally biased region" description="Low complexity" evidence="1">
    <location>
        <begin position="73"/>
        <end position="84"/>
    </location>
</feature>
<protein>
    <recommendedName>
        <fullName evidence="2">Vps72/YL1 N-terminal domain-containing protein</fullName>
    </recommendedName>
</protein>
<dbReference type="InterPro" id="IPR046757">
    <property type="entry name" value="YL1_N"/>
</dbReference>
<gene>
    <name evidence="3" type="ORF">TM35_000151510</name>
</gene>
<comment type="caution">
    <text evidence="3">The sequence shown here is derived from an EMBL/GenBank/DDBJ whole genome shotgun (WGS) entry which is preliminary data.</text>
</comment>
<dbReference type="Pfam" id="PF05764">
    <property type="entry name" value="YL1"/>
    <property type="match status" value="1"/>
</dbReference>
<dbReference type="VEuPathDB" id="TriTrypDB:TM35_000151510"/>
<feature type="compositionally biased region" description="Basic residues" evidence="1">
    <location>
        <begin position="209"/>
        <end position="218"/>
    </location>
</feature>
<evidence type="ECO:0000313" key="4">
    <source>
        <dbReference type="Proteomes" id="UP000192257"/>
    </source>
</evidence>
<feature type="compositionally biased region" description="Basic and acidic residues" evidence="1">
    <location>
        <begin position="32"/>
        <end position="42"/>
    </location>
</feature>
<name>A0A1X0NX77_9TRYP</name>
<feature type="region of interest" description="Disordered" evidence="1">
    <location>
        <begin position="71"/>
        <end position="97"/>
    </location>
</feature>
<feature type="compositionally biased region" description="Basic and acidic residues" evidence="1">
    <location>
        <begin position="1"/>
        <end position="14"/>
    </location>
</feature>
<dbReference type="EMBL" id="NBCO01000015">
    <property type="protein sequence ID" value="ORC88720.1"/>
    <property type="molecule type" value="Genomic_DNA"/>
</dbReference>
<evidence type="ECO:0000259" key="2">
    <source>
        <dbReference type="Pfam" id="PF05764"/>
    </source>
</evidence>
<sequence>MLDACSTRREEEKRRKALYVMSSRSSSGDDDNDRRWDVEESRRPRRANRGNLLQELLEKGLNSDEEHLLNDLSDATTDSTFSASGEEAMDEIDSDFSDEEVEGVLDGEEVETEAMLQQRERQERKKERQQALRRMGGTQRGGTANTAKPPTLRLRPPPTIPLEERLRAAHKRAREVRAAAASAVTGEREEMNLTTGGGAAQYNVGATMTRRRRPHRTRGGTGITTITTTTTTGMNGEEDGGEVKQRVMYTSSRSVLEQFGVPVVISFSKCLPRLFQTK</sequence>
<dbReference type="Proteomes" id="UP000192257">
    <property type="component" value="Unassembled WGS sequence"/>
</dbReference>
<dbReference type="AlphaFoldDB" id="A0A1X0NX77"/>
<evidence type="ECO:0000313" key="3">
    <source>
        <dbReference type="EMBL" id="ORC88720.1"/>
    </source>
</evidence>
<keyword evidence="4" id="KW-1185">Reference proteome</keyword>
<accession>A0A1X0NX77</accession>
<dbReference type="GeneID" id="39985583"/>
<organism evidence="3 4">
    <name type="scientific">Trypanosoma theileri</name>
    <dbReference type="NCBI Taxonomy" id="67003"/>
    <lineage>
        <taxon>Eukaryota</taxon>
        <taxon>Discoba</taxon>
        <taxon>Euglenozoa</taxon>
        <taxon>Kinetoplastea</taxon>
        <taxon>Metakinetoplastina</taxon>
        <taxon>Trypanosomatida</taxon>
        <taxon>Trypanosomatidae</taxon>
        <taxon>Trypanosoma</taxon>
    </lineage>
</organism>
<feature type="compositionally biased region" description="Low complexity" evidence="1">
    <location>
        <begin position="223"/>
        <end position="233"/>
    </location>
</feature>
<feature type="compositionally biased region" description="Basic and acidic residues" evidence="1">
    <location>
        <begin position="118"/>
        <end position="130"/>
    </location>
</feature>